<dbReference type="EMBL" id="CP115541">
    <property type="protein sequence ID" value="WNH54520.1"/>
    <property type="molecule type" value="Genomic_DNA"/>
</dbReference>
<organism evidence="1 2">
    <name type="scientific">Stenotrophomonas oahuensis</name>
    <dbReference type="NCBI Taxonomy" id="3003271"/>
    <lineage>
        <taxon>Bacteria</taxon>
        <taxon>Pseudomonadati</taxon>
        <taxon>Pseudomonadota</taxon>
        <taxon>Gammaproteobacteria</taxon>
        <taxon>Lysobacterales</taxon>
        <taxon>Lysobacteraceae</taxon>
        <taxon>Stenotrophomonas</taxon>
    </lineage>
</organism>
<keyword evidence="2" id="KW-1185">Reference proteome</keyword>
<evidence type="ECO:0000313" key="2">
    <source>
        <dbReference type="Proteomes" id="UP001302072"/>
    </source>
</evidence>
<dbReference type="RefSeq" id="WP_311193611.1">
    <property type="nucleotide sequence ID" value="NZ_CP115541.1"/>
</dbReference>
<accession>A0ABY9YU94</accession>
<reference evidence="1 2" key="1">
    <citation type="submission" date="2022-12" db="EMBL/GenBank/DDBJ databases">
        <title>Two new species, Stenotrophomonas aracearum and Stenotrophomonas oahuensis, isolated from Anthurium (Araceae family) in Hawaii.</title>
        <authorList>
            <person name="Chunag S.C."/>
            <person name="Dobhal S."/>
            <person name="Alvarez A."/>
            <person name="Arif M."/>
        </authorList>
    </citation>
    <scope>NUCLEOTIDE SEQUENCE [LARGE SCALE GENOMIC DNA]</scope>
    <source>
        <strain evidence="1 2">A5586</strain>
    </source>
</reference>
<proteinExistence type="predicted"/>
<evidence type="ECO:0000313" key="1">
    <source>
        <dbReference type="EMBL" id="WNH54520.1"/>
    </source>
</evidence>
<sequence>MDAEKLTGQSLQKIVLSVFRKCHDYAGLDASELLSELEDFGITTNKSFRLLMKKHRRAILSDEKQKMLRAETLDLLRQFNPAGIDVHSNTSRFAVSGLVRGALEKEFGWDAVVEKVPGSLVTSD</sequence>
<protein>
    <submittedName>
        <fullName evidence="1">Uncharacterized protein</fullName>
    </submittedName>
</protein>
<dbReference type="Proteomes" id="UP001302072">
    <property type="component" value="Chromosome"/>
</dbReference>
<name>A0ABY9YU94_9GAMM</name>
<gene>
    <name evidence="1" type="ORF">PDM29_09675</name>
</gene>